<feature type="domain" description="FAD dependent oxidoreductase" evidence="6">
    <location>
        <begin position="6"/>
        <end position="355"/>
    </location>
</feature>
<dbReference type="PANTHER" id="PTHR10961">
    <property type="entry name" value="PEROXISOMAL SARCOSINE OXIDASE"/>
    <property type="match status" value="1"/>
</dbReference>
<dbReference type="SUPFAM" id="SSF54373">
    <property type="entry name" value="FAD-linked reductases, C-terminal domain"/>
    <property type="match status" value="1"/>
</dbReference>
<keyword evidence="3" id="KW-0285">Flavoprotein</keyword>
<keyword evidence="4" id="KW-0274">FAD</keyword>
<dbReference type="Pfam" id="PF01266">
    <property type="entry name" value="DAO"/>
    <property type="match status" value="1"/>
</dbReference>
<dbReference type="InterPro" id="IPR006076">
    <property type="entry name" value="FAD-dep_OxRdtase"/>
</dbReference>
<dbReference type="Proteomes" id="UP001292094">
    <property type="component" value="Unassembled WGS sequence"/>
</dbReference>
<dbReference type="Gene3D" id="3.50.50.60">
    <property type="entry name" value="FAD/NAD(P)-binding domain"/>
    <property type="match status" value="1"/>
</dbReference>
<evidence type="ECO:0000256" key="2">
    <source>
        <dbReference type="ARBA" id="ARBA00010989"/>
    </source>
</evidence>
<gene>
    <name evidence="7" type="ORF">Pmani_027707</name>
</gene>
<evidence type="ECO:0000256" key="5">
    <source>
        <dbReference type="ARBA" id="ARBA00023002"/>
    </source>
</evidence>
<evidence type="ECO:0000313" key="7">
    <source>
        <dbReference type="EMBL" id="KAK4300067.1"/>
    </source>
</evidence>
<comment type="cofactor">
    <cofactor evidence="1">
        <name>FAD</name>
        <dbReference type="ChEBI" id="CHEBI:57692"/>
    </cofactor>
</comment>
<accession>A0AAE1P3L7</accession>
<dbReference type="InterPro" id="IPR036188">
    <property type="entry name" value="FAD/NAD-bd_sf"/>
</dbReference>
<comment type="caution">
    <text evidence="7">The sequence shown here is derived from an EMBL/GenBank/DDBJ whole genome shotgun (WGS) entry which is preliminary data.</text>
</comment>
<dbReference type="InterPro" id="IPR045170">
    <property type="entry name" value="MTOX"/>
</dbReference>
<dbReference type="Gene3D" id="3.30.9.10">
    <property type="entry name" value="D-Amino Acid Oxidase, subunit A, domain 2"/>
    <property type="match status" value="1"/>
</dbReference>
<evidence type="ECO:0000256" key="1">
    <source>
        <dbReference type="ARBA" id="ARBA00001974"/>
    </source>
</evidence>
<sequence length="380" mass="42070">MMEVEVVVVGAGVVGACTALSLIQEGKKTLLIDQYTAPNSLGSSMGQSRITRHAHSGPKQLSPILNLAHKKWAEISSQVNEELISPAQMLVVSHERKEVERLAESMKQSGLTPSWLTPKQTNTKYKTRFPDDTFMFEDRSGGVMKADRCLAAVMRLYREKGGEVLEGWKVEGVEERSKEGHGGVRVWGPKGEVRALSVVLCLGPWINSLQCNLNVHLPIQPIKTRASFMRNEGLPNSTIYYIQDSAVAFYILPAMDSEGLIKVGTNVGLAVTPDSDDEGDKGLTHLKEMIADFSSRYLPLHPEEERHETCWYSETPDKEFMLDRHPQHPDILLVVGFSSTGFKTAPAIGHIAAHMVVGKDHGFDISPFSVHRFIPSKSKI</sequence>
<comment type="similarity">
    <text evidence="2">Belongs to the MSOX/MTOX family.</text>
</comment>
<dbReference type="EMBL" id="JAWZYT010003124">
    <property type="protein sequence ID" value="KAK4300067.1"/>
    <property type="molecule type" value="Genomic_DNA"/>
</dbReference>
<dbReference type="GO" id="GO:0050660">
    <property type="term" value="F:flavin adenine dinucleotide binding"/>
    <property type="evidence" value="ECO:0007669"/>
    <property type="project" value="InterPro"/>
</dbReference>
<dbReference type="SUPFAM" id="SSF51905">
    <property type="entry name" value="FAD/NAD(P)-binding domain"/>
    <property type="match status" value="1"/>
</dbReference>
<organism evidence="7 8">
    <name type="scientific">Petrolisthes manimaculis</name>
    <dbReference type="NCBI Taxonomy" id="1843537"/>
    <lineage>
        <taxon>Eukaryota</taxon>
        <taxon>Metazoa</taxon>
        <taxon>Ecdysozoa</taxon>
        <taxon>Arthropoda</taxon>
        <taxon>Crustacea</taxon>
        <taxon>Multicrustacea</taxon>
        <taxon>Malacostraca</taxon>
        <taxon>Eumalacostraca</taxon>
        <taxon>Eucarida</taxon>
        <taxon>Decapoda</taxon>
        <taxon>Pleocyemata</taxon>
        <taxon>Anomura</taxon>
        <taxon>Galatheoidea</taxon>
        <taxon>Porcellanidae</taxon>
        <taxon>Petrolisthes</taxon>
    </lineage>
</organism>
<evidence type="ECO:0000259" key="6">
    <source>
        <dbReference type="Pfam" id="PF01266"/>
    </source>
</evidence>
<dbReference type="GO" id="GO:0033514">
    <property type="term" value="P:L-lysine catabolic process to acetyl-CoA via L-pipecolate"/>
    <property type="evidence" value="ECO:0007669"/>
    <property type="project" value="TreeGrafter"/>
</dbReference>
<keyword evidence="5" id="KW-0560">Oxidoreductase</keyword>
<dbReference type="GO" id="GO:0008115">
    <property type="term" value="F:sarcosine oxidase activity"/>
    <property type="evidence" value="ECO:0007669"/>
    <property type="project" value="TreeGrafter"/>
</dbReference>
<dbReference type="AlphaFoldDB" id="A0AAE1P3L7"/>
<name>A0AAE1P3L7_9EUCA</name>
<keyword evidence="8" id="KW-1185">Reference proteome</keyword>
<evidence type="ECO:0000256" key="3">
    <source>
        <dbReference type="ARBA" id="ARBA00022630"/>
    </source>
</evidence>
<dbReference type="GO" id="GO:0005777">
    <property type="term" value="C:peroxisome"/>
    <property type="evidence" value="ECO:0007669"/>
    <property type="project" value="TreeGrafter"/>
</dbReference>
<protein>
    <recommendedName>
        <fullName evidence="6">FAD dependent oxidoreductase domain-containing protein</fullName>
    </recommendedName>
</protein>
<evidence type="ECO:0000313" key="8">
    <source>
        <dbReference type="Proteomes" id="UP001292094"/>
    </source>
</evidence>
<dbReference type="PANTHER" id="PTHR10961:SF46">
    <property type="entry name" value="PEROXISOMAL SARCOSINE OXIDASE"/>
    <property type="match status" value="1"/>
</dbReference>
<dbReference type="GO" id="GO:0050031">
    <property type="term" value="F:L-pipecolate oxidase activity"/>
    <property type="evidence" value="ECO:0007669"/>
    <property type="project" value="TreeGrafter"/>
</dbReference>
<reference evidence="7" key="1">
    <citation type="submission" date="2023-11" db="EMBL/GenBank/DDBJ databases">
        <title>Genome assemblies of two species of porcelain crab, Petrolisthes cinctipes and Petrolisthes manimaculis (Anomura: Porcellanidae).</title>
        <authorList>
            <person name="Angst P."/>
        </authorList>
    </citation>
    <scope>NUCLEOTIDE SEQUENCE</scope>
    <source>
        <strain evidence="7">PB745_02</strain>
        <tissue evidence="7">Gill</tissue>
    </source>
</reference>
<proteinExistence type="inferred from homology"/>
<evidence type="ECO:0000256" key="4">
    <source>
        <dbReference type="ARBA" id="ARBA00022827"/>
    </source>
</evidence>